<dbReference type="PANTHER" id="PTHR46082">
    <property type="entry name" value="ATP/GTP-BINDING PROTEIN-RELATED"/>
    <property type="match status" value="1"/>
</dbReference>
<dbReference type="Proteomes" id="UP000678016">
    <property type="component" value="Chromosome"/>
</dbReference>
<name>A0ABX8C9J1_9ACTN</name>
<dbReference type="SUPFAM" id="SSF52540">
    <property type="entry name" value="P-loop containing nucleoside triphosphate hydrolases"/>
    <property type="match status" value="1"/>
</dbReference>
<dbReference type="Gene3D" id="3.40.50.300">
    <property type="entry name" value="P-loop containing nucleotide triphosphate hydrolases"/>
    <property type="match status" value="1"/>
</dbReference>
<protein>
    <submittedName>
        <fullName evidence="2">Tetratricopeptide repeat protein</fullName>
    </submittedName>
</protein>
<proteinExistence type="predicted"/>
<keyword evidence="3" id="KW-1185">Reference proteome</keyword>
<accession>A0ABX8C9J1</accession>
<feature type="region of interest" description="Disordered" evidence="1">
    <location>
        <begin position="34"/>
        <end position="56"/>
    </location>
</feature>
<dbReference type="Gene3D" id="1.25.40.10">
    <property type="entry name" value="Tetratricopeptide repeat domain"/>
    <property type="match status" value="1"/>
</dbReference>
<dbReference type="RefSeq" id="WP_212642974.1">
    <property type="nucleotide sequence ID" value="NZ_CP074132.1"/>
</dbReference>
<reference evidence="3" key="1">
    <citation type="submission" date="2021-05" db="EMBL/GenBank/DDBJ databases">
        <title>Direct Submission.</title>
        <authorList>
            <person name="Li K."/>
            <person name="Gao J."/>
        </authorList>
    </citation>
    <scope>NUCLEOTIDE SEQUENCE [LARGE SCALE GENOMIC DNA]</scope>
    <source>
        <strain evidence="3">HDS12</strain>
    </source>
</reference>
<dbReference type="InterPro" id="IPR053137">
    <property type="entry name" value="NLR-like"/>
</dbReference>
<sequence length="697" mass="74692">MEGMVPPPEAHDNASTGAVHGQLLQVRDIHGGVTLHAPAPAPPPLADVSLDPPRPATAVRGRGELLEALGGAMEAGAPVPHVLTGPGGFGKTTVAAALAERARRDGWTVFWVRPGSVASSMVEAAVEVGGSRQEAERVKGARRQAARWVWRHLDAAARPWLLVIDNADRPEELDPENRPGDQLGWMRASPGGFVLVTSRVDDPAQWAPARVHRIGELGGSAASEALADHAGAGGASGLAGAEELARRLGGVPLALSLAGRILATHRVLFPDAHALLARLGEGVGALDELAAPLVGGVGAERGLLSGVWELSLRLVEEREPRAAPLLKLLAVLGPDAGEVPLRRLPLSELDGGVLGSPTDADLARAVNALVVHGLVSVVSPRGEAALRLHPLVSETVRAGFTEADLGLVDEAERLLAWNRDRDLRFELRVLYEIVRLRKRLHSHDEGAATVTVGKLAVATTAVHRKAFVSLVAAARALLRLGAFEEAEETLSALMAFAEKQFGRYDRAVFSAKHYLAESRLYQGRVEEADEAFRALHEDRSRALGHEHVETLDSLYQLGLIALRQERWSEAAATLEEVGETRVRVAGEEDPLALLALQNRAYATMRQGDPATAEVGFRRVHAVRRRVLGADHHMTADAAFYVARAAQEKGDATAALRGFTEVLRVWIMQLGQEHPQVAMIEQRITEAKEMIERGEASS</sequence>
<dbReference type="InterPro" id="IPR027417">
    <property type="entry name" value="P-loop_NTPase"/>
</dbReference>
<evidence type="ECO:0000313" key="3">
    <source>
        <dbReference type="Proteomes" id="UP000678016"/>
    </source>
</evidence>
<evidence type="ECO:0000313" key="2">
    <source>
        <dbReference type="EMBL" id="QUX30179.1"/>
    </source>
</evidence>
<dbReference type="InterPro" id="IPR011990">
    <property type="entry name" value="TPR-like_helical_dom_sf"/>
</dbReference>
<dbReference type="Pfam" id="PF13424">
    <property type="entry name" value="TPR_12"/>
    <property type="match status" value="2"/>
</dbReference>
<gene>
    <name evidence="2" type="ORF">KGD83_06465</name>
</gene>
<dbReference type="EMBL" id="CP074132">
    <property type="protein sequence ID" value="QUX30179.1"/>
    <property type="molecule type" value="Genomic_DNA"/>
</dbReference>
<organism evidence="2 3">
    <name type="scientific">Nocardiopsis akebiae</name>
    <dbReference type="NCBI Taxonomy" id="2831968"/>
    <lineage>
        <taxon>Bacteria</taxon>
        <taxon>Bacillati</taxon>
        <taxon>Actinomycetota</taxon>
        <taxon>Actinomycetes</taxon>
        <taxon>Streptosporangiales</taxon>
        <taxon>Nocardiopsidaceae</taxon>
        <taxon>Nocardiopsis</taxon>
    </lineage>
</organism>
<evidence type="ECO:0000256" key="1">
    <source>
        <dbReference type="SAM" id="MobiDB-lite"/>
    </source>
</evidence>
<dbReference type="PANTHER" id="PTHR46082:SF6">
    <property type="entry name" value="AAA+ ATPASE DOMAIN-CONTAINING PROTEIN-RELATED"/>
    <property type="match status" value="1"/>
</dbReference>
<dbReference type="SUPFAM" id="SSF48452">
    <property type="entry name" value="TPR-like"/>
    <property type="match status" value="2"/>
</dbReference>